<feature type="compositionally biased region" description="Basic residues" evidence="1">
    <location>
        <begin position="39"/>
        <end position="48"/>
    </location>
</feature>
<feature type="compositionally biased region" description="Low complexity" evidence="1">
    <location>
        <begin position="248"/>
        <end position="259"/>
    </location>
</feature>
<feature type="compositionally biased region" description="Low complexity" evidence="1">
    <location>
        <begin position="145"/>
        <end position="158"/>
    </location>
</feature>
<comment type="caution">
    <text evidence="2">The sequence shown here is derived from an EMBL/GenBank/DDBJ whole genome shotgun (WGS) entry which is preliminary data.</text>
</comment>
<feature type="compositionally biased region" description="Low complexity" evidence="1">
    <location>
        <begin position="219"/>
        <end position="235"/>
    </location>
</feature>
<evidence type="ECO:0000313" key="2">
    <source>
        <dbReference type="EMBL" id="KAL0958882.1"/>
    </source>
</evidence>
<feature type="region of interest" description="Disordered" evidence="1">
    <location>
        <begin position="468"/>
        <end position="511"/>
    </location>
</feature>
<feature type="compositionally biased region" description="Low complexity" evidence="1">
    <location>
        <begin position="49"/>
        <end position="61"/>
    </location>
</feature>
<evidence type="ECO:0000256" key="1">
    <source>
        <dbReference type="SAM" id="MobiDB-lite"/>
    </source>
</evidence>
<sequence length="511" mass="55423">MGNPWVSGAQPIPNPPKTHTKHKRRRKKASSDKPAAKQAGKKRKKHRSPASSDASSQSSTDNDSDASDSDDNEQAPPAKRKQPSAKPRAGELKPKTAEDRLRAKWSNAIRADKQRRAGLQAQAKPPVNVSSAPSVRSTPQPDSPAPAESAPQPASTPQLSPPPRLEGVRIGPPRGLRKKAKGKVDKTVPSDASEASKPTSQPTSAPSTDSPRDDDERTTPPAQSPVTSPSSPSSPVGAPEQPVPTVKPSDVSSAVASDPAQPPTSQPASHQKPSASSPMSSPEFPPPAVDPTWPEWFARNYKALLEVDDDLGEAFVELLQAYIDLEATYGFVKGNPSESLPKNERPAEVGKWIGNGRRSEPLVDDLLTFDIAAWRWWKVLQPAWRQVQDIEGPLTVQHREGNGDWSCLRVPGQNGFLSVVVVLTWWGSTVSCTIDHDIIDRDQCDEVVSWNEAVADVTWVMRKMVDAEAAGVTDEGDDDDEENEDEEEDDDNNNNNEDLANLEFEPASQEV</sequence>
<feature type="compositionally biased region" description="Polar residues" evidence="1">
    <location>
        <begin position="196"/>
        <end position="209"/>
    </location>
</feature>
<reference evidence="3" key="1">
    <citation type="submission" date="2024-06" db="EMBL/GenBank/DDBJ databases">
        <title>Multi-omics analyses provide insights into the biosynthesis of the anticancer antibiotic pleurotin in Hohenbuehelia grisea.</title>
        <authorList>
            <person name="Weaver J.A."/>
            <person name="Alberti F."/>
        </authorList>
    </citation>
    <scope>NUCLEOTIDE SEQUENCE [LARGE SCALE GENOMIC DNA]</scope>
    <source>
        <strain evidence="3">T-177</strain>
    </source>
</reference>
<gene>
    <name evidence="2" type="ORF">HGRIS_014198</name>
</gene>
<dbReference type="Proteomes" id="UP001556367">
    <property type="component" value="Unassembled WGS sequence"/>
</dbReference>
<feature type="region of interest" description="Disordered" evidence="1">
    <location>
        <begin position="1"/>
        <end position="288"/>
    </location>
</feature>
<feature type="compositionally biased region" description="Acidic residues" evidence="1">
    <location>
        <begin position="474"/>
        <end position="492"/>
    </location>
</feature>
<evidence type="ECO:0000313" key="3">
    <source>
        <dbReference type="Proteomes" id="UP001556367"/>
    </source>
</evidence>
<feature type="compositionally biased region" description="Low complexity" evidence="1">
    <location>
        <begin position="269"/>
        <end position="282"/>
    </location>
</feature>
<dbReference type="EMBL" id="JASNQZ010000003">
    <property type="protein sequence ID" value="KAL0958882.1"/>
    <property type="molecule type" value="Genomic_DNA"/>
</dbReference>
<proteinExistence type="predicted"/>
<accession>A0ABR3JTM9</accession>
<name>A0ABR3JTM9_9AGAR</name>
<protein>
    <submittedName>
        <fullName evidence="2">Uncharacterized protein</fullName>
    </submittedName>
</protein>
<feature type="compositionally biased region" description="Basic and acidic residues" evidence="1">
    <location>
        <begin position="88"/>
        <end position="102"/>
    </location>
</feature>
<feature type="compositionally biased region" description="Basic residues" evidence="1">
    <location>
        <begin position="18"/>
        <end position="28"/>
    </location>
</feature>
<keyword evidence="3" id="KW-1185">Reference proteome</keyword>
<feature type="compositionally biased region" description="Acidic residues" evidence="1">
    <location>
        <begin position="62"/>
        <end position="73"/>
    </location>
</feature>
<feature type="compositionally biased region" description="Polar residues" evidence="1">
    <location>
        <begin position="128"/>
        <end position="138"/>
    </location>
</feature>
<organism evidence="2 3">
    <name type="scientific">Hohenbuehelia grisea</name>
    <dbReference type="NCBI Taxonomy" id="104357"/>
    <lineage>
        <taxon>Eukaryota</taxon>
        <taxon>Fungi</taxon>
        <taxon>Dikarya</taxon>
        <taxon>Basidiomycota</taxon>
        <taxon>Agaricomycotina</taxon>
        <taxon>Agaricomycetes</taxon>
        <taxon>Agaricomycetidae</taxon>
        <taxon>Agaricales</taxon>
        <taxon>Pleurotineae</taxon>
        <taxon>Pleurotaceae</taxon>
        <taxon>Hohenbuehelia</taxon>
    </lineage>
</organism>